<feature type="compositionally biased region" description="Polar residues" evidence="1">
    <location>
        <begin position="36"/>
        <end position="47"/>
    </location>
</feature>
<dbReference type="RefSeq" id="WP_205101868.1">
    <property type="nucleotide sequence ID" value="NZ_JACJJC010000003.1"/>
</dbReference>
<comment type="caution">
    <text evidence="3">The sequence shown here is derived from an EMBL/GenBank/DDBJ whole genome shotgun (WGS) entry which is preliminary data.</text>
</comment>
<keyword evidence="2" id="KW-0732">Signal</keyword>
<feature type="region of interest" description="Disordered" evidence="1">
    <location>
        <begin position="27"/>
        <end position="62"/>
    </location>
</feature>
<dbReference type="Proteomes" id="UP000715095">
    <property type="component" value="Unassembled WGS sequence"/>
</dbReference>
<gene>
    <name evidence="3" type="ORF">H6A60_02580</name>
</gene>
<dbReference type="PROSITE" id="PS51257">
    <property type="entry name" value="PROKAR_LIPOPROTEIN"/>
    <property type="match status" value="1"/>
</dbReference>
<organism evidence="3 4">
    <name type="scientific">Sutterella massiliensis</name>
    <dbReference type="NCBI Taxonomy" id="1816689"/>
    <lineage>
        <taxon>Bacteria</taxon>
        <taxon>Pseudomonadati</taxon>
        <taxon>Pseudomonadota</taxon>
        <taxon>Betaproteobacteria</taxon>
        <taxon>Burkholderiales</taxon>
        <taxon>Sutterellaceae</taxon>
        <taxon>Sutterella</taxon>
    </lineage>
</organism>
<feature type="signal peptide" evidence="2">
    <location>
        <begin position="1"/>
        <end position="20"/>
    </location>
</feature>
<dbReference type="EMBL" id="JACJJC010000003">
    <property type="protein sequence ID" value="MBM6703390.1"/>
    <property type="molecule type" value="Genomic_DNA"/>
</dbReference>
<feature type="chain" id="PRO_5046505085" description="Lipoprotein" evidence="2">
    <location>
        <begin position="21"/>
        <end position="109"/>
    </location>
</feature>
<evidence type="ECO:0000313" key="3">
    <source>
        <dbReference type="EMBL" id="MBM6703390.1"/>
    </source>
</evidence>
<name>A0ABS2DRN9_9BURK</name>
<keyword evidence="4" id="KW-1185">Reference proteome</keyword>
<sequence length="109" mass="11300">MKSLQTICCALALTSLFLTGCGAPKPPLPSGERIPVNSTHASQTATRSRLADEPPSLDPFEKPAVAPVVVPLSDSILPNAVSESSPVVLQAAPVEEGLSPVEDDQNAKE</sequence>
<evidence type="ECO:0000313" key="4">
    <source>
        <dbReference type="Proteomes" id="UP000715095"/>
    </source>
</evidence>
<protein>
    <recommendedName>
        <fullName evidence="5">Lipoprotein</fullName>
    </recommendedName>
</protein>
<evidence type="ECO:0008006" key="5">
    <source>
        <dbReference type="Google" id="ProtNLM"/>
    </source>
</evidence>
<evidence type="ECO:0000256" key="1">
    <source>
        <dbReference type="SAM" id="MobiDB-lite"/>
    </source>
</evidence>
<proteinExistence type="predicted"/>
<reference evidence="3 4" key="1">
    <citation type="journal article" date="2021" name="Sci. Rep.">
        <title>The distribution of antibiotic resistance genes in chicken gut microbiota commensals.</title>
        <authorList>
            <person name="Juricova H."/>
            <person name="Matiasovicova J."/>
            <person name="Kubasova T."/>
            <person name="Cejkova D."/>
            <person name="Rychlik I."/>
        </authorList>
    </citation>
    <scope>NUCLEOTIDE SEQUENCE [LARGE SCALE GENOMIC DNA]</scope>
    <source>
        <strain evidence="3 4">An829</strain>
    </source>
</reference>
<accession>A0ABS2DRN9</accession>
<evidence type="ECO:0000256" key="2">
    <source>
        <dbReference type="SAM" id="SignalP"/>
    </source>
</evidence>